<name>R0MCY9_STRMT</name>
<reference evidence="1 2" key="1">
    <citation type="submission" date="2013-04" db="EMBL/GenBank/DDBJ databases">
        <authorList>
            <person name="Ikryannikova L.N."/>
            <person name="Ilina E.N."/>
            <person name="Kostryukova E.S."/>
            <person name="Semashko T.A."/>
            <person name="Karpova I.Y.U."/>
            <person name="Larin A.K."/>
            <person name="Ischenko D.S."/>
            <person name="Alekseev D.G."/>
            <person name="Klimova E.A."/>
            <person name="Filimonova A.V."/>
            <person name="Savinova T.A."/>
            <person name="Filimonova O.Y.U."/>
            <person name="Dubovickaya V.A."/>
            <person name="Sidorenko S.V."/>
            <person name="Govorun V.M."/>
        </authorList>
    </citation>
    <scope>NUCLEOTIDE SEQUENCE [LARGE SCALE GENOMIC DNA]</scope>
    <source>
        <strain evidence="1 2">13/39</strain>
    </source>
</reference>
<sequence length="119" mass="14445">MIRFSLNSLFLTTIYNFNEFEDLFTFDELDIIIQNNYDYWNSIYDKALTGFNSTWKSLNDKFNRLKNYIFELKELNIDNINNQIYYTLSTNRETREQDKIVYILSVSSPIDKDTHFYNI</sequence>
<gene>
    <name evidence="1" type="ORF">D065_04448</name>
</gene>
<dbReference type="AlphaFoldDB" id="R0MCY9"/>
<evidence type="ECO:0000313" key="1">
    <source>
        <dbReference type="EMBL" id="EOB32816.1"/>
    </source>
</evidence>
<comment type="caution">
    <text evidence="1">The sequence shown here is derived from an EMBL/GenBank/DDBJ whole genome shotgun (WGS) entry which is preliminary data.</text>
</comment>
<proteinExistence type="predicted"/>
<dbReference type="Proteomes" id="UP000013315">
    <property type="component" value="Unassembled WGS sequence"/>
</dbReference>
<accession>R0MCY9</accession>
<organism evidence="1 2">
    <name type="scientific">Streptococcus mitis 13/39</name>
    <dbReference type="NCBI Taxonomy" id="1239793"/>
    <lineage>
        <taxon>Bacteria</taxon>
        <taxon>Bacillati</taxon>
        <taxon>Bacillota</taxon>
        <taxon>Bacilli</taxon>
        <taxon>Lactobacillales</taxon>
        <taxon>Streptococcaceae</taxon>
        <taxon>Streptococcus</taxon>
        <taxon>Streptococcus mitis group</taxon>
    </lineage>
</organism>
<evidence type="ECO:0000313" key="2">
    <source>
        <dbReference type="Proteomes" id="UP000013315"/>
    </source>
</evidence>
<protein>
    <submittedName>
        <fullName evidence="1">Uncharacterized protein</fullName>
    </submittedName>
</protein>
<dbReference type="EMBL" id="AQTU01000010">
    <property type="protein sequence ID" value="EOB32816.1"/>
    <property type="molecule type" value="Genomic_DNA"/>
</dbReference>